<dbReference type="Proteomes" id="UP000184245">
    <property type="component" value="Unassembled WGS sequence"/>
</dbReference>
<dbReference type="PANTHER" id="PTHR42842">
    <property type="entry name" value="FAD/NAD(P)-BINDING OXIDOREDUCTASE"/>
    <property type="match status" value="1"/>
</dbReference>
<dbReference type="RefSeq" id="WP_072852813.1">
    <property type="nucleotide sequence ID" value="NZ_FQVI01000015.1"/>
</dbReference>
<dbReference type="OrthoDB" id="9772594at2"/>
<dbReference type="EMBL" id="FQVI01000015">
    <property type="protein sequence ID" value="SHF18463.1"/>
    <property type="molecule type" value="Genomic_DNA"/>
</dbReference>
<dbReference type="AlphaFoldDB" id="A0A1M4ZK92"/>
<feature type="domain" description="FAD-dependent protein C-terminal" evidence="1">
    <location>
        <begin position="283"/>
        <end position="476"/>
    </location>
</feature>
<dbReference type="Pfam" id="PF13450">
    <property type="entry name" value="NAD_binding_8"/>
    <property type="match status" value="1"/>
</dbReference>
<evidence type="ECO:0000313" key="2">
    <source>
        <dbReference type="EMBL" id="SHF18463.1"/>
    </source>
</evidence>
<evidence type="ECO:0000259" key="1">
    <source>
        <dbReference type="Pfam" id="PF21688"/>
    </source>
</evidence>
<evidence type="ECO:0000313" key="3">
    <source>
        <dbReference type="Proteomes" id="UP000184245"/>
    </source>
</evidence>
<dbReference type="PIRSF" id="PIRSF038984">
    <property type="entry name" value="FAD_binding_protein"/>
    <property type="match status" value="1"/>
</dbReference>
<reference evidence="2 3" key="1">
    <citation type="submission" date="2016-11" db="EMBL/GenBank/DDBJ databases">
        <authorList>
            <person name="Jaros S."/>
            <person name="Januszkiewicz K."/>
            <person name="Wedrychowicz H."/>
        </authorList>
    </citation>
    <scope>NUCLEOTIDE SEQUENCE [LARGE SCALE GENOMIC DNA]</scope>
    <source>
        <strain evidence="2 3">DSM 17459</strain>
    </source>
</reference>
<keyword evidence="3" id="KW-1185">Reference proteome</keyword>
<accession>A0A1M4ZK92</accession>
<dbReference type="InterPro" id="IPR036188">
    <property type="entry name" value="FAD/NAD-bd_sf"/>
</dbReference>
<dbReference type="Gene3D" id="3.30.70.2700">
    <property type="match status" value="1"/>
</dbReference>
<dbReference type="Gene3D" id="3.50.50.60">
    <property type="entry name" value="FAD/NAD(P)-binding domain"/>
    <property type="match status" value="2"/>
</dbReference>
<gene>
    <name evidence="2" type="ORF">SAMN02745158_02811</name>
</gene>
<dbReference type="STRING" id="1122155.SAMN02745158_02811"/>
<protein>
    <recommendedName>
        <fullName evidence="1">FAD-dependent protein C-terminal domain-containing protein</fullName>
    </recommendedName>
</protein>
<proteinExistence type="predicted"/>
<name>A0A1M4ZK92_9CLOT</name>
<dbReference type="PANTHER" id="PTHR42842:SF3">
    <property type="entry name" value="FAD_NAD(P)-BINDING OXIDOREDUCTASE FAMILY PROTEIN"/>
    <property type="match status" value="1"/>
</dbReference>
<dbReference type="Pfam" id="PF21688">
    <property type="entry name" value="FAD-depend_C"/>
    <property type="match status" value="1"/>
</dbReference>
<organism evidence="2 3">
    <name type="scientific">Lactonifactor longoviformis DSM 17459</name>
    <dbReference type="NCBI Taxonomy" id="1122155"/>
    <lineage>
        <taxon>Bacteria</taxon>
        <taxon>Bacillati</taxon>
        <taxon>Bacillota</taxon>
        <taxon>Clostridia</taxon>
        <taxon>Eubacteriales</taxon>
        <taxon>Clostridiaceae</taxon>
        <taxon>Lactonifactor</taxon>
    </lineage>
</organism>
<dbReference type="InterPro" id="IPR028348">
    <property type="entry name" value="FAD-binding_protein"/>
</dbReference>
<dbReference type="PRINTS" id="PR00419">
    <property type="entry name" value="ADXRDTASE"/>
</dbReference>
<dbReference type="InterPro" id="IPR049516">
    <property type="entry name" value="FAD-depend_C"/>
</dbReference>
<dbReference type="SUPFAM" id="SSF51905">
    <property type="entry name" value="FAD/NAD(P)-binding domain"/>
    <property type="match status" value="1"/>
</dbReference>
<sequence length="530" mass="58455">MIEIRQLKLPVPHTEQELIKKAAKLLKISPDQILSYTIRKQSVDARKKEQLQYVYTIDVKVKKEHKILQKVDNKNITLTKRTRYEVSPCGTLPLRSRPVIAGSGPAGLYCGYLLAKHGYCPLILERGEEAGRRLEKVTAFWNTGELDAQSNVQFGEGGAGTFSDGKLNTLVKDPLGRNQKVLELFVEAGAPSEILYLQKPHLGTDLLITIVQNIRRMIEDMGGEFRFSSQLTGFSAEDGCLAGIEVNHGEWIPAEVLVLAVGHSARDTFSMLYEHGLQMNAKSFAVGVRIEHPQTMINKALYGTEYNPYLGPASYKLTHQLSAGRGVYSFCMCPGGYVVNASSEENHLAVNGMSYHARDGRNANSAMIVTVTPEDYRDSHPLAGVAFQRSLESAAYTMGQGKIPVQLFQDFRDSRTSRCLGDIDPQIKGAWTFGNLRDIYPDCISSSLEAGILAFERKIPGFSRPDALLSGVESRTSSPVRIDRNEEFMSNFRGIYPCGEGAGYAGGITSAAMDGLKVGEAIIKKFRNLE</sequence>